<feature type="compositionally biased region" description="Polar residues" evidence="1">
    <location>
        <begin position="140"/>
        <end position="153"/>
    </location>
</feature>
<dbReference type="EMBL" id="NAJM01000020">
    <property type="protein sequence ID" value="RVX70976.1"/>
    <property type="molecule type" value="Genomic_DNA"/>
</dbReference>
<feature type="region of interest" description="Disordered" evidence="1">
    <location>
        <begin position="79"/>
        <end position="157"/>
    </location>
</feature>
<feature type="compositionally biased region" description="Low complexity" evidence="1">
    <location>
        <begin position="287"/>
        <end position="300"/>
    </location>
</feature>
<name>A0A438N5G8_EXOME</name>
<gene>
    <name evidence="2" type="ORF">B0A52_06134</name>
</gene>
<dbReference type="VEuPathDB" id="FungiDB:PV10_01449"/>
<evidence type="ECO:0000313" key="3">
    <source>
        <dbReference type="Proteomes" id="UP000288859"/>
    </source>
</evidence>
<feature type="compositionally biased region" description="Basic and acidic residues" evidence="1">
    <location>
        <begin position="275"/>
        <end position="286"/>
    </location>
</feature>
<sequence>MSKSPILADLLSYVYRLSSPLYLWSVQHRASAQGSPSAFLILIRSGTMNWTGGHLNRHSKVNSNTLLKSQKRHFAKARLRAETTSSPSSPSFSIHAQHQPALPTDQRGTSKHIRKLHAELDKVPQSKSQSILQPKFRANPRTNSSSETQPQHSQPKKEFGINHLFKETLLSQRDWAGLSKTRPMKSTWNSGDADLGERVSEFPVRHRWSQAAARNLYSPSHSPISGRHMDQNSSLLDAQGSHPPPSQARSVSNPTADFAGPLPPKCTTFPSDAPEQVRNRATEARSDPASARLLPSSPSSKFPDGKHRQQALNPAMKRKASDHGLASSTSRSAAASINSHAQRWAQEAALSNTRQPSGSDDCPSHTETLSFDKCVTRYRLDRLVNSDNRPPKPRRRRVKTPQAKLQSSIVTQSSQPATVSGKTCTTSSDSETKANAIMGPRPVTWPPSIIRFPTSPSFDPLIPASLPRDLPRDGNADSVLQYYLSFVLLSMPQKDCLTPSRTITHHSSIIRAIVQGCMQEEVHLYSLLAATASRMRLVSGVRFRADNGPESYLGKAMQKLRGMLNTELTRKDRQLILDIYYLSVCEWYLGNYEAADTHFKFVKTFWKSLEPDLSTIDNYLHDMLAYMGGFVSPVQKFEPPRSSFPLSVHPFALSAPCLQTSGPGCVEAGCSSFPNALEAVTYSNDLKQIIRDLVSIPGIFQHLRQRFHHGESLSPETGWFQWRCRGLTHRLLSPPSYGNELCCRLALALVLAHMSQVVETNIACIVSEMYSSTSESTLWVRRLRRQLQYEILLPCNEINPKALLQSPSQVSSSSLPPPNPLTPLDPIWTGKSHELLLWILLTGLFFAGKRTDLQDEKSWFEPRVRALLTGLAIEDKAQLSALMDSFLSLPEMMSDDLFVSSVI</sequence>
<evidence type="ECO:0000313" key="2">
    <source>
        <dbReference type="EMBL" id="RVX70976.1"/>
    </source>
</evidence>
<feature type="compositionally biased region" description="Polar residues" evidence="1">
    <location>
        <begin position="349"/>
        <end position="358"/>
    </location>
</feature>
<proteinExistence type="predicted"/>
<comment type="caution">
    <text evidence="2">The sequence shown here is derived from an EMBL/GenBank/DDBJ whole genome shotgun (WGS) entry which is preliminary data.</text>
</comment>
<feature type="compositionally biased region" description="Low complexity" evidence="1">
    <location>
        <begin position="326"/>
        <end position="339"/>
    </location>
</feature>
<reference evidence="2 3" key="1">
    <citation type="submission" date="2017-03" db="EMBL/GenBank/DDBJ databases">
        <title>Genomes of endolithic fungi from Antarctica.</title>
        <authorList>
            <person name="Coleine C."/>
            <person name="Masonjones S."/>
            <person name="Stajich J.E."/>
        </authorList>
    </citation>
    <scope>NUCLEOTIDE SEQUENCE [LARGE SCALE GENOMIC DNA]</scope>
    <source>
        <strain evidence="2 3">CCFEE 6314</strain>
    </source>
</reference>
<dbReference type="VEuPathDB" id="FungiDB:PV10_01450"/>
<feature type="compositionally biased region" description="Polar residues" evidence="1">
    <location>
        <begin position="403"/>
        <end position="429"/>
    </location>
</feature>
<evidence type="ECO:0000256" key="1">
    <source>
        <dbReference type="SAM" id="MobiDB-lite"/>
    </source>
</evidence>
<dbReference type="OrthoDB" id="4144003at2759"/>
<accession>A0A438N5G8</accession>
<protein>
    <submittedName>
        <fullName evidence="2">Uncharacterized protein</fullName>
    </submittedName>
</protein>
<feature type="region of interest" description="Disordered" evidence="1">
    <location>
        <begin position="382"/>
        <end position="440"/>
    </location>
</feature>
<organism evidence="2 3">
    <name type="scientific">Exophiala mesophila</name>
    <name type="common">Black yeast-like fungus</name>
    <dbReference type="NCBI Taxonomy" id="212818"/>
    <lineage>
        <taxon>Eukaryota</taxon>
        <taxon>Fungi</taxon>
        <taxon>Dikarya</taxon>
        <taxon>Ascomycota</taxon>
        <taxon>Pezizomycotina</taxon>
        <taxon>Eurotiomycetes</taxon>
        <taxon>Chaetothyriomycetidae</taxon>
        <taxon>Chaetothyriales</taxon>
        <taxon>Herpotrichiellaceae</taxon>
        <taxon>Exophiala</taxon>
    </lineage>
</organism>
<feature type="region of interest" description="Disordered" evidence="1">
    <location>
        <begin position="218"/>
        <end position="367"/>
    </location>
</feature>
<dbReference type="AlphaFoldDB" id="A0A438N5G8"/>
<dbReference type="Proteomes" id="UP000288859">
    <property type="component" value="Unassembled WGS sequence"/>
</dbReference>